<comment type="caution">
    <text evidence="1">The sequence shown here is derived from an EMBL/GenBank/DDBJ whole genome shotgun (WGS) entry which is preliminary data.</text>
</comment>
<dbReference type="AlphaFoldDB" id="A0A1Y2L1X8"/>
<gene>
    <name evidence="1" type="ORF">TMES_05460</name>
</gene>
<proteinExistence type="predicted"/>
<sequence>MLKYKGPFLTGLLLLIFCRKAANSRNRVFRLFCVLAGCFAGVSRVQVSSLRCGDSVHLQFCAFGKIVYTFLNQ</sequence>
<accession>A0A1Y2L1X8</accession>
<dbReference type="Proteomes" id="UP000193391">
    <property type="component" value="Unassembled WGS sequence"/>
</dbReference>
<name>A0A1Y2L1X8_9PROT</name>
<protein>
    <submittedName>
        <fullName evidence="1">Uncharacterized protein</fullName>
    </submittedName>
</protein>
<evidence type="ECO:0000313" key="1">
    <source>
        <dbReference type="EMBL" id="OSQ39486.1"/>
    </source>
</evidence>
<evidence type="ECO:0000313" key="2">
    <source>
        <dbReference type="Proteomes" id="UP000193391"/>
    </source>
</evidence>
<dbReference type="STRING" id="1293891.TMES_05460"/>
<reference evidence="1 2" key="1">
    <citation type="submission" date="2014-03" db="EMBL/GenBank/DDBJ databases">
        <title>The draft genome sequence of Thalassospira mesophila JCM 18969.</title>
        <authorList>
            <person name="Lai Q."/>
            <person name="Shao Z."/>
        </authorList>
    </citation>
    <scope>NUCLEOTIDE SEQUENCE [LARGE SCALE GENOMIC DNA]</scope>
    <source>
        <strain evidence="1 2">JCM 18969</strain>
    </source>
</reference>
<dbReference type="EMBL" id="JFKA01000002">
    <property type="protein sequence ID" value="OSQ39486.1"/>
    <property type="molecule type" value="Genomic_DNA"/>
</dbReference>
<keyword evidence="2" id="KW-1185">Reference proteome</keyword>
<organism evidence="1 2">
    <name type="scientific">Thalassospira mesophila</name>
    <dbReference type="NCBI Taxonomy" id="1293891"/>
    <lineage>
        <taxon>Bacteria</taxon>
        <taxon>Pseudomonadati</taxon>
        <taxon>Pseudomonadota</taxon>
        <taxon>Alphaproteobacteria</taxon>
        <taxon>Rhodospirillales</taxon>
        <taxon>Thalassospiraceae</taxon>
        <taxon>Thalassospira</taxon>
    </lineage>
</organism>